<keyword evidence="1" id="KW-1185">Reference proteome</keyword>
<name>A0A915HHV2_ROMCU</name>
<evidence type="ECO:0000313" key="2">
    <source>
        <dbReference type="WBParaSite" id="nRc.2.0.1.t01180-RA"/>
    </source>
</evidence>
<proteinExistence type="predicted"/>
<dbReference type="WBParaSite" id="nRc.2.0.1.t01180-RA">
    <property type="protein sequence ID" value="nRc.2.0.1.t01180-RA"/>
    <property type="gene ID" value="nRc.2.0.1.g01180"/>
</dbReference>
<dbReference type="Proteomes" id="UP000887565">
    <property type="component" value="Unplaced"/>
</dbReference>
<dbReference type="AlphaFoldDB" id="A0A915HHV2"/>
<evidence type="ECO:0000313" key="1">
    <source>
        <dbReference type="Proteomes" id="UP000887565"/>
    </source>
</evidence>
<sequence length="171" mass="18723">MQEIVFCHMRETNPDPPLAPAATIAPACDHCSNLAIANTNGVHNFRLEAGDVHKELNTAASRITNNVSTTQTINQIIGPVSNQFQAQQLPVQCEIQEQVQTMNAHFAALAEQMQQLISASTATAVACTNLPMPRKSPATSQFHGEEQRDIYIPNDTFRKTELALAYDRPPA</sequence>
<accession>A0A915HHV2</accession>
<protein>
    <submittedName>
        <fullName evidence="2">Uncharacterized protein</fullName>
    </submittedName>
</protein>
<reference evidence="2" key="1">
    <citation type="submission" date="2022-11" db="UniProtKB">
        <authorList>
            <consortium name="WormBaseParasite"/>
        </authorList>
    </citation>
    <scope>IDENTIFICATION</scope>
</reference>
<organism evidence="1 2">
    <name type="scientific">Romanomermis culicivorax</name>
    <name type="common">Nematode worm</name>
    <dbReference type="NCBI Taxonomy" id="13658"/>
    <lineage>
        <taxon>Eukaryota</taxon>
        <taxon>Metazoa</taxon>
        <taxon>Ecdysozoa</taxon>
        <taxon>Nematoda</taxon>
        <taxon>Enoplea</taxon>
        <taxon>Dorylaimia</taxon>
        <taxon>Mermithida</taxon>
        <taxon>Mermithoidea</taxon>
        <taxon>Mermithidae</taxon>
        <taxon>Romanomermis</taxon>
    </lineage>
</organism>